<proteinExistence type="predicted"/>
<keyword evidence="2" id="KW-1185">Reference proteome</keyword>
<name>A0ABN3QAW3_9ACTN</name>
<dbReference type="EMBL" id="BAAARJ010000012">
    <property type="protein sequence ID" value="GAA2621368.1"/>
    <property type="molecule type" value="Genomic_DNA"/>
</dbReference>
<organism evidence="1 2">
    <name type="scientific">Streptomyces axinellae</name>
    <dbReference type="NCBI Taxonomy" id="552788"/>
    <lineage>
        <taxon>Bacteria</taxon>
        <taxon>Bacillati</taxon>
        <taxon>Actinomycetota</taxon>
        <taxon>Actinomycetes</taxon>
        <taxon>Kitasatosporales</taxon>
        <taxon>Streptomycetaceae</taxon>
        <taxon>Streptomyces</taxon>
    </lineage>
</organism>
<comment type="caution">
    <text evidence="1">The sequence shown here is derived from an EMBL/GenBank/DDBJ whole genome shotgun (WGS) entry which is preliminary data.</text>
</comment>
<evidence type="ECO:0000313" key="1">
    <source>
        <dbReference type="EMBL" id="GAA2621368.1"/>
    </source>
</evidence>
<accession>A0ABN3QAW3</accession>
<dbReference type="Proteomes" id="UP001501447">
    <property type="component" value="Unassembled WGS sequence"/>
</dbReference>
<reference evidence="1 2" key="1">
    <citation type="journal article" date="2019" name="Int. J. Syst. Evol. Microbiol.">
        <title>The Global Catalogue of Microorganisms (GCM) 10K type strain sequencing project: providing services to taxonomists for standard genome sequencing and annotation.</title>
        <authorList>
            <consortium name="The Broad Institute Genomics Platform"/>
            <consortium name="The Broad Institute Genome Sequencing Center for Infectious Disease"/>
            <person name="Wu L."/>
            <person name="Ma J."/>
        </authorList>
    </citation>
    <scope>NUCLEOTIDE SEQUENCE [LARGE SCALE GENOMIC DNA]</scope>
    <source>
        <strain evidence="1 2">JCM 16373</strain>
    </source>
</reference>
<protein>
    <submittedName>
        <fullName evidence="1">Uncharacterized protein</fullName>
    </submittedName>
</protein>
<evidence type="ECO:0000313" key="2">
    <source>
        <dbReference type="Proteomes" id="UP001501447"/>
    </source>
</evidence>
<gene>
    <name evidence="1" type="ORF">GCM10009863_39280</name>
</gene>
<sequence>MGAEQGMLLRRGTAVPGCAADARGYPLLERSGGRRFAVAEPEYDATGVGIRRMLRSLTRAGHVLVRDGQLVLMTSYGSEIDSAPVDQVRISGYGLRDQALATLGGNRYVLRLGLGHREGLLSAVRTARAKAAAERGVLG</sequence>